<comment type="caution">
    <text evidence="1">The sequence shown here is derived from an EMBL/GenBank/DDBJ whole genome shotgun (WGS) entry which is preliminary data.</text>
</comment>
<gene>
    <name evidence="1" type="ORF">TIFTF001_005404</name>
</gene>
<organism evidence="1 2">
    <name type="scientific">Ficus carica</name>
    <name type="common">Common fig</name>
    <dbReference type="NCBI Taxonomy" id="3494"/>
    <lineage>
        <taxon>Eukaryota</taxon>
        <taxon>Viridiplantae</taxon>
        <taxon>Streptophyta</taxon>
        <taxon>Embryophyta</taxon>
        <taxon>Tracheophyta</taxon>
        <taxon>Spermatophyta</taxon>
        <taxon>Magnoliopsida</taxon>
        <taxon>eudicotyledons</taxon>
        <taxon>Gunneridae</taxon>
        <taxon>Pentapetalae</taxon>
        <taxon>rosids</taxon>
        <taxon>fabids</taxon>
        <taxon>Rosales</taxon>
        <taxon>Moraceae</taxon>
        <taxon>Ficeae</taxon>
        <taxon>Ficus</taxon>
    </lineage>
</organism>
<keyword evidence="2" id="KW-1185">Reference proteome</keyword>
<protein>
    <submittedName>
        <fullName evidence="1">Uncharacterized protein</fullName>
    </submittedName>
</protein>
<reference evidence="1" key="1">
    <citation type="submission" date="2023-07" db="EMBL/GenBank/DDBJ databases">
        <title>draft genome sequence of fig (Ficus carica).</title>
        <authorList>
            <person name="Takahashi T."/>
            <person name="Nishimura K."/>
        </authorList>
    </citation>
    <scope>NUCLEOTIDE SEQUENCE</scope>
</reference>
<dbReference type="EMBL" id="BTGU01000005">
    <property type="protein sequence ID" value="GMN35602.1"/>
    <property type="molecule type" value="Genomic_DNA"/>
</dbReference>
<evidence type="ECO:0000313" key="1">
    <source>
        <dbReference type="EMBL" id="GMN35602.1"/>
    </source>
</evidence>
<sequence>MISAVASRVLSCFQVRISQSFLSLEVRFRWRFWACLWFPSPRDEGVNHMVKVLIETSSWQDDVRCGEEQGSNEIVGGGTWSSCTGEVMQ</sequence>
<dbReference type="AlphaFoldDB" id="A0AA87ZJI5"/>
<name>A0AA87ZJI5_FICCA</name>
<evidence type="ECO:0000313" key="2">
    <source>
        <dbReference type="Proteomes" id="UP001187192"/>
    </source>
</evidence>
<dbReference type="Proteomes" id="UP001187192">
    <property type="component" value="Unassembled WGS sequence"/>
</dbReference>
<proteinExistence type="predicted"/>
<accession>A0AA87ZJI5</accession>